<dbReference type="AlphaFoldDB" id="A0A1F7GKD3"/>
<dbReference type="GO" id="GO:0006048">
    <property type="term" value="P:UDP-N-acetylglucosamine biosynthetic process"/>
    <property type="evidence" value="ECO:0007669"/>
    <property type="project" value="UniProtKB-UniPathway"/>
</dbReference>
<comment type="pathway">
    <text evidence="1">Nucleotide-sugar biosynthesis; UDP-N-acetyl-alpha-D-glucosamine biosynthesis; N-acetyl-alpha-D-glucosamine 1-phosphate from alpha-D-glucosamine 6-phosphate (route II): step 2/2.</text>
</comment>
<evidence type="ECO:0000256" key="1">
    <source>
        <dbReference type="ARBA" id="ARBA00005166"/>
    </source>
</evidence>
<evidence type="ECO:0000313" key="13">
    <source>
        <dbReference type="EMBL" id="OGK19294.1"/>
    </source>
</evidence>
<keyword evidence="5" id="KW-0808">Transferase</keyword>
<dbReference type="InterPro" id="IPR056729">
    <property type="entry name" value="GMPPB_C"/>
</dbReference>
<dbReference type="GO" id="GO:0003977">
    <property type="term" value="F:UDP-N-acetylglucosamine diphosphorylase activity"/>
    <property type="evidence" value="ECO:0007669"/>
    <property type="project" value="UniProtKB-EC"/>
</dbReference>
<organism evidence="13 14">
    <name type="scientific">Candidatus Roizmanbacteria bacterium RIFCSPHIGHO2_01_FULL_39_24</name>
    <dbReference type="NCBI Taxonomy" id="1802032"/>
    <lineage>
        <taxon>Bacteria</taxon>
        <taxon>Candidatus Roizmaniibacteriota</taxon>
    </lineage>
</organism>
<evidence type="ECO:0000256" key="8">
    <source>
        <dbReference type="ARBA" id="ARBA00023315"/>
    </source>
</evidence>
<dbReference type="Gene3D" id="2.160.10.10">
    <property type="entry name" value="Hexapeptide repeat proteins"/>
    <property type="match status" value="1"/>
</dbReference>
<dbReference type="GO" id="GO:0019134">
    <property type="term" value="F:glucosamine-1-phosphate N-acetyltransferase activity"/>
    <property type="evidence" value="ECO:0007669"/>
    <property type="project" value="UniProtKB-EC"/>
</dbReference>
<evidence type="ECO:0000256" key="6">
    <source>
        <dbReference type="ARBA" id="ARBA00022695"/>
    </source>
</evidence>
<dbReference type="EMBL" id="MFZH01000013">
    <property type="protein sequence ID" value="OGK19294.1"/>
    <property type="molecule type" value="Genomic_DNA"/>
</dbReference>
<dbReference type="Gene3D" id="3.90.550.10">
    <property type="entry name" value="Spore Coat Polysaccharide Biosynthesis Protein SpsA, Chain A"/>
    <property type="match status" value="1"/>
</dbReference>
<dbReference type="Pfam" id="PF25087">
    <property type="entry name" value="GMPPB_C"/>
    <property type="match status" value="1"/>
</dbReference>
<dbReference type="InterPro" id="IPR029044">
    <property type="entry name" value="Nucleotide-diphossugar_trans"/>
</dbReference>
<dbReference type="Proteomes" id="UP000176850">
    <property type="component" value="Unassembled WGS sequence"/>
</dbReference>
<keyword evidence="8" id="KW-0012">Acyltransferase</keyword>
<accession>A0A1F7GKD3</accession>
<evidence type="ECO:0000256" key="3">
    <source>
        <dbReference type="ARBA" id="ARBA00007707"/>
    </source>
</evidence>
<evidence type="ECO:0000259" key="11">
    <source>
        <dbReference type="Pfam" id="PF00483"/>
    </source>
</evidence>
<dbReference type="UniPathway" id="UPA00113">
    <property type="reaction ID" value="UER00532"/>
</dbReference>
<keyword evidence="7" id="KW-0511">Multifunctional enzyme</keyword>
<dbReference type="InterPro" id="IPR023915">
    <property type="entry name" value="Bifunctiontional_GlmU_arc-type"/>
</dbReference>
<proteinExistence type="inferred from homology"/>
<evidence type="ECO:0000259" key="12">
    <source>
        <dbReference type="Pfam" id="PF25087"/>
    </source>
</evidence>
<comment type="caution">
    <text evidence="13">The sequence shown here is derived from an EMBL/GenBank/DDBJ whole genome shotgun (WGS) entry which is preliminary data.</text>
</comment>
<sequence>MNKIPLIVLAAGNGTRLRPLTATIPKPMIQFLGKPICGHTIDNALPFISEIIFVVGVHKEKIIEYFKTNYQSISVSYIDQDERKGTAHALQRASEKVEGGKFYVAYGDDIYESELFEKLSEVEEGLIGQKKENWKSFGILQTNPNRDLIKIVEKPEEFIGDFVNTGLYKFDKEIFALFDKISLSKRGEYELTDLVSSYAKTHTLIVVRVESGWYPLSFPWNILDVVEILASKIQSQNLGTVEDGAVLKGNIHIGKGTIVKAGAYIQGDFYIGENCVIGPNCFLKGFGSIGDDCIVGNATEISRSVIGSHVGINHLSYIGNSVVGNNVNLGGGTIAANLRIDGEPVRMMVNGMLINTGKKKLGTVIGDNAKTGVHTSIMPGRKIDTGAHTLPGSIIKEDVI</sequence>
<gene>
    <name evidence="13" type="ORF">A2799_00495</name>
</gene>
<dbReference type="InterPro" id="IPR005835">
    <property type="entry name" value="NTP_transferase_dom"/>
</dbReference>
<protein>
    <submittedName>
        <fullName evidence="13">Uncharacterized protein</fullName>
    </submittedName>
</protein>
<dbReference type="InterPro" id="IPR050065">
    <property type="entry name" value="GlmU-like"/>
</dbReference>
<dbReference type="NCBIfam" id="TIGR03992">
    <property type="entry name" value="Arch_glmU"/>
    <property type="match status" value="1"/>
</dbReference>
<evidence type="ECO:0000256" key="4">
    <source>
        <dbReference type="ARBA" id="ARBA00007947"/>
    </source>
</evidence>
<dbReference type="PANTHER" id="PTHR43584">
    <property type="entry name" value="NUCLEOTIDYL TRANSFERASE"/>
    <property type="match status" value="1"/>
</dbReference>
<evidence type="ECO:0000313" key="14">
    <source>
        <dbReference type="Proteomes" id="UP000176850"/>
    </source>
</evidence>
<dbReference type="PANTHER" id="PTHR43584:SF8">
    <property type="entry name" value="N-ACETYLMURAMATE ALPHA-1-PHOSPHATE URIDYLYLTRANSFERASE"/>
    <property type="match status" value="1"/>
</dbReference>
<evidence type="ECO:0000256" key="10">
    <source>
        <dbReference type="ARBA" id="ARBA00048493"/>
    </source>
</evidence>
<evidence type="ECO:0000256" key="9">
    <source>
        <dbReference type="ARBA" id="ARBA00048247"/>
    </source>
</evidence>
<feature type="domain" description="Mannose-1-phosphate guanyltransferase C-terminal" evidence="12">
    <location>
        <begin position="265"/>
        <end position="348"/>
    </location>
</feature>
<feature type="domain" description="Nucleotidyl transferase" evidence="11">
    <location>
        <begin position="7"/>
        <end position="213"/>
    </location>
</feature>
<evidence type="ECO:0000256" key="2">
    <source>
        <dbReference type="ARBA" id="ARBA00005208"/>
    </source>
</evidence>
<dbReference type="Pfam" id="PF00483">
    <property type="entry name" value="NTP_transferase"/>
    <property type="match status" value="1"/>
</dbReference>
<comment type="similarity">
    <text evidence="4">In the N-terminal section; belongs to the N-acetylglucosamine-1-phosphate uridyltransferase family.</text>
</comment>
<keyword evidence="6" id="KW-0548">Nucleotidyltransferase</keyword>
<comment type="catalytic activity">
    <reaction evidence="9">
        <text>alpha-D-glucosamine 1-phosphate + acetyl-CoA = N-acetyl-alpha-D-glucosamine 1-phosphate + CoA + H(+)</text>
        <dbReference type="Rhea" id="RHEA:13725"/>
        <dbReference type="ChEBI" id="CHEBI:15378"/>
        <dbReference type="ChEBI" id="CHEBI:57287"/>
        <dbReference type="ChEBI" id="CHEBI:57288"/>
        <dbReference type="ChEBI" id="CHEBI:57776"/>
        <dbReference type="ChEBI" id="CHEBI:58516"/>
        <dbReference type="EC" id="2.3.1.157"/>
    </reaction>
</comment>
<comment type="similarity">
    <text evidence="3">In the C-terminal section; belongs to the transferase hexapeptide repeat family.</text>
</comment>
<comment type="pathway">
    <text evidence="2">Nucleotide-sugar biosynthesis; UDP-N-acetyl-alpha-D-glucosamine biosynthesis; UDP-N-acetyl-alpha-D-glucosamine from N-acetyl-alpha-D-glucosamine 1-phosphate: step 1/1.</text>
</comment>
<dbReference type="InterPro" id="IPR011004">
    <property type="entry name" value="Trimer_LpxA-like_sf"/>
</dbReference>
<evidence type="ECO:0000256" key="7">
    <source>
        <dbReference type="ARBA" id="ARBA00023268"/>
    </source>
</evidence>
<dbReference type="SUPFAM" id="SSF51161">
    <property type="entry name" value="Trimeric LpxA-like enzymes"/>
    <property type="match status" value="1"/>
</dbReference>
<name>A0A1F7GKD3_9BACT</name>
<dbReference type="SUPFAM" id="SSF53448">
    <property type="entry name" value="Nucleotide-diphospho-sugar transferases"/>
    <property type="match status" value="1"/>
</dbReference>
<evidence type="ECO:0000256" key="5">
    <source>
        <dbReference type="ARBA" id="ARBA00022679"/>
    </source>
</evidence>
<comment type="catalytic activity">
    <reaction evidence="10">
        <text>N-acetyl-alpha-D-glucosamine 1-phosphate + UTP + H(+) = UDP-N-acetyl-alpha-D-glucosamine + diphosphate</text>
        <dbReference type="Rhea" id="RHEA:13509"/>
        <dbReference type="ChEBI" id="CHEBI:15378"/>
        <dbReference type="ChEBI" id="CHEBI:33019"/>
        <dbReference type="ChEBI" id="CHEBI:46398"/>
        <dbReference type="ChEBI" id="CHEBI:57705"/>
        <dbReference type="ChEBI" id="CHEBI:57776"/>
        <dbReference type="EC" id="2.7.7.23"/>
    </reaction>
</comment>
<reference evidence="13 14" key="1">
    <citation type="journal article" date="2016" name="Nat. Commun.">
        <title>Thousands of microbial genomes shed light on interconnected biogeochemical processes in an aquifer system.</title>
        <authorList>
            <person name="Anantharaman K."/>
            <person name="Brown C.T."/>
            <person name="Hug L.A."/>
            <person name="Sharon I."/>
            <person name="Castelle C.J."/>
            <person name="Probst A.J."/>
            <person name="Thomas B.C."/>
            <person name="Singh A."/>
            <person name="Wilkins M.J."/>
            <person name="Karaoz U."/>
            <person name="Brodie E.L."/>
            <person name="Williams K.H."/>
            <person name="Hubbard S.S."/>
            <person name="Banfield J.F."/>
        </authorList>
    </citation>
    <scope>NUCLEOTIDE SEQUENCE [LARGE SCALE GENOMIC DNA]</scope>
</reference>
<dbReference type="CDD" id="cd04181">
    <property type="entry name" value="NTP_transferase"/>
    <property type="match status" value="1"/>
</dbReference>